<evidence type="ECO:0000313" key="3">
    <source>
        <dbReference type="Proteomes" id="UP000037923"/>
    </source>
</evidence>
<keyword evidence="1" id="KW-0472">Membrane</keyword>
<evidence type="ECO:0008006" key="4">
    <source>
        <dbReference type="Google" id="ProtNLM"/>
    </source>
</evidence>
<organism evidence="2 3">
    <name type="scientific">Leptomonas pyrrhocoris</name>
    <name type="common">Firebug parasite</name>
    <dbReference type="NCBI Taxonomy" id="157538"/>
    <lineage>
        <taxon>Eukaryota</taxon>
        <taxon>Discoba</taxon>
        <taxon>Euglenozoa</taxon>
        <taxon>Kinetoplastea</taxon>
        <taxon>Metakinetoplastina</taxon>
        <taxon>Trypanosomatida</taxon>
        <taxon>Trypanosomatidae</taxon>
        <taxon>Leishmaniinae</taxon>
        <taxon>Leptomonas</taxon>
    </lineage>
</organism>
<sequence length="146" mass="16755">MRGGVPLLSPFFFWEEGAFTSFVARGQRRILFSRKLHNSYAPKGCVMRHAPLNLFISFSCKAVTPRCIVALLSRLTRVVLPSPPPISLFSLTVAIALLFHCGLYRLVDLLLFFLYLFLWLSRTKRGRRETMRRAIRLPSCCSSLFQ</sequence>
<feature type="transmembrane region" description="Helical" evidence="1">
    <location>
        <begin position="88"/>
        <end position="118"/>
    </location>
</feature>
<name>A0A0M9G9L0_LEPPY</name>
<evidence type="ECO:0000256" key="1">
    <source>
        <dbReference type="SAM" id="Phobius"/>
    </source>
</evidence>
<gene>
    <name evidence="2" type="ORF">ABB37_01823</name>
</gene>
<dbReference type="VEuPathDB" id="TriTrypDB:LpyrH10_02_7970"/>
<keyword evidence="3" id="KW-1185">Reference proteome</keyword>
<keyword evidence="1" id="KW-0812">Transmembrane</keyword>
<dbReference type="Proteomes" id="UP000037923">
    <property type="component" value="Unassembled WGS sequence"/>
</dbReference>
<dbReference type="EMBL" id="LGTL01000002">
    <property type="protein sequence ID" value="KPA85557.1"/>
    <property type="molecule type" value="Genomic_DNA"/>
</dbReference>
<reference evidence="2 3" key="1">
    <citation type="submission" date="2015-07" db="EMBL/GenBank/DDBJ databases">
        <title>High-quality genome of monoxenous trypanosomatid Leptomonas pyrrhocoris.</title>
        <authorList>
            <person name="Flegontov P."/>
            <person name="Butenko A."/>
            <person name="Firsov S."/>
            <person name="Vlcek C."/>
            <person name="Logacheva M.D."/>
            <person name="Field M."/>
            <person name="Filatov D."/>
            <person name="Flegontova O."/>
            <person name="Gerasimov E."/>
            <person name="Jackson A.P."/>
            <person name="Kelly S."/>
            <person name="Opperdoes F."/>
            <person name="O'Reilly A."/>
            <person name="Votypka J."/>
            <person name="Yurchenko V."/>
            <person name="Lukes J."/>
        </authorList>
    </citation>
    <scope>NUCLEOTIDE SEQUENCE [LARGE SCALE GENOMIC DNA]</scope>
    <source>
        <strain evidence="2">H10</strain>
    </source>
</reference>
<dbReference type="AlphaFoldDB" id="A0A0M9G9L0"/>
<protein>
    <recommendedName>
        <fullName evidence="4">Transmembrane protein</fullName>
    </recommendedName>
</protein>
<accession>A0A0M9G9L0</accession>
<proteinExistence type="predicted"/>
<evidence type="ECO:0000313" key="2">
    <source>
        <dbReference type="EMBL" id="KPA85557.1"/>
    </source>
</evidence>
<keyword evidence="1" id="KW-1133">Transmembrane helix</keyword>
<comment type="caution">
    <text evidence="2">The sequence shown here is derived from an EMBL/GenBank/DDBJ whole genome shotgun (WGS) entry which is preliminary data.</text>
</comment>
<dbReference type="RefSeq" id="XP_015663996.1">
    <property type="nucleotide sequence ID" value="XM_015798476.1"/>
</dbReference>
<dbReference type="GeneID" id="26902118"/>